<sequence>MKTILIHLLALTALALTATVASAHEQTVAGPNGGRLLTIVEPHAEFFVTAERKVQITFVGEDGKPVPPAEQVVVVTAGERSAPTKLTFTKTGNVLLSDTALPAGNAFPTVVQIKITPDAKSVAARFTLNTAICPECKNAEYACTCAH</sequence>
<reference evidence="2 3" key="1">
    <citation type="submission" date="2019-07" db="EMBL/GenBank/DDBJ databases">
        <title>Description of 53C-WASEF.</title>
        <authorList>
            <person name="Pitt A."/>
            <person name="Hahn M.W."/>
        </authorList>
    </citation>
    <scope>NUCLEOTIDE SEQUENCE [LARGE SCALE GENOMIC DNA]</scope>
    <source>
        <strain evidence="2 3">53C-WASEF</strain>
    </source>
</reference>
<dbReference type="RefSeq" id="WP_144353801.1">
    <property type="nucleotide sequence ID" value="NZ_CBCRVV010000008.1"/>
</dbReference>
<dbReference type="AlphaFoldDB" id="A0A556QL77"/>
<dbReference type="Proteomes" id="UP000315648">
    <property type="component" value="Unassembled WGS sequence"/>
</dbReference>
<keyword evidence="3" id="KW-1185">Reference proteome</keyword>
<dbReference type="EMBL" id="VMBG01000002">
    <property type="protein sequence ID" value="TSJ77399.1"/>
    <property type="molecule type" value="Genomic_DNA"/>
</dbReference>
<comment type="caution">
    <text evidence="2">The sequence shown here is derived from an EMBL/GenBank/DDBJ whole genome shotgun (WGS) entry which is preliminary data.</text>
</comment>
<dbReference type="OrthoDB" id="195361at2"/>
<gene>
    <name evidence="2" type="ORF">FPL22_15020</name>
</gene>
<evidence type="ECO:0000313" key="3">
    <source>
        <dbReference type="Proteomes" id="UP000315648"/>
    </source>
</evidence>
<feature type="chain" id="PRO_5022036580" evidence="1">
    <location>
        <begin position="24"/>
        <end position="147"/>
    </location>
</feature>
<organism evidence="2 3">
    <name type="scientific">Rariglobus hedericola</name>
    <dbReference type="NCBI Taxonomy" id="2597822"/>
    <lineage>
        <taxon>Bacteria</taxon>
        <taxon>Pseudomonadati</taxon>
        <taxon>Verrucomicrobiota</taxon>
        <taxon>Opitutia</taxon>
        <taxon>Opitutales</taxon>
        <taxon>Opitutaceae</taxon>
        <taxon>Rariglobus</taxon>
    </lineage>
</organism>
<evidence type="ECO:0000313" key="2">
    <source>
        <dbReference type="EMBL" id="TSJ77399.1"/>
    </source>
</evidence>
<evidence type="ECO:0000256" key="1">
    <source>
        <dbReference type="SAM" id="SignalP"/>
    </source>
</evidence>
<name>A0A556QL77_9BACT</name>
<keyword evidence="1" id="KW-0732">Signal</keyword>
<feature type="signal peptide" evidence="1">
    <location>
        <begin position="1"/>
        <end position="23"/>
    </location>
</feature>
<accession>A0A556QL77</accession>
<proteinExistence type="predicted"/>
<protein>
    <submittedName>
        <fullName evidence="2">Uncharacterized protein</fullName>
    </submittedName>
</protein>